<proteinExistence type="inferred from homology"/>
<gene>
    <name evidence="9" type="ORF">EUGRSUZ_F01594</name>
</gene>
<keyword evidence="5" id="KW-0521">NADP</keyword>
<dbReference type="Pfam" id="PF00186">
    <property type="entry name" value="DHFR_1"/>
    <property type="match status" value="1"/>
</dbReference>
<dbReference type="UniPathway" id="UPA00077">
    <property type="reaction ID" value="UER00158"/>
</dbReference>
<dbReference type="Gramene" id="KCW67881">
    <property type="protein sequence ID" value="KCW67881"/>
    <property type="gene ID" value="EUGRSUZ_F01594"/>
</dbReference>
<protein>
    <recommendedName>
        <fullName evidence="1">dihydrofolate reductase</fullName>
        <ecNumber evidence="1">1.5.1.3</ecNumber>
    </recommendedName>
</protein>
<dbReference type="CDD" id="cd00209">
    <property type="entry name" value="DHFR"/>
    <property type="match status" value="1"/>
</dbReference>
<dbReference type="InterPro" id="IPR017925">
    <property type="entry name" value="DHFR_CS"/>
</dbReference>
<evidence type="ECO:0000256" key="2">
    <source>
        <dbReference type="ARBA" id="ARBA00022563"/>
    </source>
</evidence>
<dbReference type="GO" id="GO:0006730">
    <property type="term" value="P:one-carbon metabolic process"/>
    <property type="evidence" value="ECO:0007669"/>
    <property type="project" value="UniProtKB-KW"/>
</dbReference>
<dbReference type="InterPro" id="IPR024072">
    <property type="entry name" value="DHFR-like_dom_sf"/>
</dbReference>
<dbReference type="PANTHER" id="PTHR11548">
    <property type="entry name" value="THYMIDYLATE SYNTHASE 1"/>
    <property type="match status" value="1"/>
</dbReference>
<dbReference type="PROSITE" id="PS00075">
    <property type="entry name" value="DHFR_1"/>
    <property type="match status" value="1"/>
</dbReference>
<reference evidence="9" key="1">
    <citation type="submission" date="2013-07" db="EMBL/GenBank/DDBJ databases">
        <title>The genome of Eucalyptus grandis.</title>
        <authorList>
            <person name="Schmutz J."/>
            <person name="Hayes R."/>
            <person name="Myburg A."/>
            <person name="Tuskan G."/>
            <person name="Grattapaglia D."/>
            <person name="Rokhsar D.S."/>
        </authorList>
    </citation>
    <scope>NUCLEOTIDE SEQUENCE</scope>
    <source>
        <tissue evidence="9">Leaf extractions</tissue>
    </source>
</reference>
<dbReference type="Gene3D" id="3.30.572.10">
    <property type="entry name" value="Thymidylate synthase/dCMP hydroxymethylase domain"/>
    <property type="match status" value="1"/>
</dbReference>
<dbReference type="PANTHER" id="PTHR11548:SF14">
    <property type="entry name" value="BIFUNCTIONAL DIHYDROFOLATE REDUCTASE-THYMIDYLATE SYNTHASE"/>
    <property type="match status" value="1"/>
</dbReference>
<evidence type="ECO:0000313" key="9">
    <source>
        <dbReference type="EMBL" id="KCW67881.1"/>
    </source>
</evidence>
<dbReference type="GO" id="GO:0004146">
    <property type="term" value="F:dihydrofolate reductase activity"/>
    <property type="evidence" value="ECO:0007669"/>
    <property type="project" value="UniProtKB-EC"/>
</dbReference>
<evidence type="ECO:0000256" key="5">
    <source>
        <dbReference type="ARBA" id="ARBA00022857"/>
    </source>
</evidence>
<evidence type="ECO:0000259" key="8">
    <source>
        <dbReference type="PROSITE" id="PS51330"/>
    </source>
</evidence>
<name>A0A059BPR8_EUCGR</name>
<evidence type="ECO:0000256" key="3">
    <source>
        <dbReference type="ARBA" id="ARBA00022603"/>
    </source>
</evidence>
<keyword evidence="4" id="KW-0808">Transferase</keyword>
<keyword evidence="2" id="KW-0554">One-carbon metabolism</keyword>
<dbReference type="EMBL" id="KK198758">
    <property type="protein sequence ID" value="KCW67881.1"/>
    <property type="molecule type" value="Genomic_DNA"/>
</dbReference>
<feature type="domain" description="DHFR" evidence="8">
    <location>
        <begin position="62"/>
        <end position="239"/>
    </location>
</feature>
<evidence type="ECO:0000256" key="7">
    <source>
        <dbReference type="RuleBase" id="RU004474"/>
    </source>
</evidence>
<dbReference type="GO" id="GO:0032259">
    <property type="term" value="P:methylation"/>
    <property type="evidence" value="ECO:0007669"/>
    <property type="project" value="UniProtKB-KW"/>
</dbReference>
<dbReference type="PRINTS" id="PR00070">
    <property type="entry name" value="DHFR"/>
</dbReference>
<organism evidence="9">
    <name type="scientific">Eucalyptus grandis</name>
    <name type="common">Flooded gum</name>
    <dbReference type="NCBI Taxonomy" id="71139"/>
    <lineage>
        <taxon>Eukaryota</taxon>
        <taxon>Viridiplantae</taxon>
        <taxon>Streptophyta</taxon>
        <taxon>Embryophyta</taxon>
        <taxon>Tracheophyta</taxon>
        <taxon>Spermatophyta</taxon>
        <taxon>Magnoliopsida</taxon>
        <taxon>eudicotyledons</taxon>
        <taxon>Gunneridae</taxon>
        <taxon>Pentapetalae</taxon>
        <taxon>rosids</taxon>
        <taxon>malvids</taxon>
        <taxon>Myrtales</taxon>
        <taxon>Myrtaceae</taxon>
        <taxon>Myrtoideae</taxon>
        <taxon>Eucalypteae</taxon>
        <taxon>Eucalyptus</taxon>
    </lineage>
</organism>
<dbReference type="AlphaFoldDB" id="A0A059BPR8"/>
<dbReference type="EC" id="1.5.1.3" evidence="1"/>
<keyword evidence="3" id="KW-0489">Methyltransferase</keyword>
<evidence type="ECO:0000256" key="4">
    <source>
        <dbReference type="ARBA" id="ARBA00022679"/>
    </source>
</evidence>
<accession>A0A059BPR8</accession>
<dbReference type="InterPro" id="IPR036926">
    <property type="entry name" value="Thymidate_synth/dCMP_Mease_sf"/>
</dbReference>
<evidence type="ECO:0000256" key="1">
    <source>
        <dbReference type="ARBA" id="ARBA00012856"/>
    </source>
</evidence>
<dbReference type="GO" id="GO:0046654">
    <property type="term" value="P:tetrahydrofolate biosynthetic process"/>
    <property type="evidence" value="ECO:0007669"/>
    <property type="project" value="UniProtKB-UniPathway"/>
</dbReference>
<dbReference type="InterPro" id="IPR023451">
    <property type="entry name" value="Thymidate_synth/dCMP_Mease_dom"/>
</dbReference>
<dbReference type="SUPFAM" id="SSF55831">
    <property type="entry name" value="Thymidylate synthase/dCMP hydroxymethylase"/>
    <property type="match status" value="1"/>
</dbReference>
<comment type="similarity">
    <text evidence="7">Belongs to the dihydrofolate reductase family.</text>
</comment>
<sequence>MVPLFSRKVGFFITNFVSRSSNWFGLRNVVAKCGSSCWQYSVVACEIGGDGDADVHDVSKRSYQVVVAATRDMGIGKDGKLPWKLPSDLQFFKELTSTTMDPRKKNAVLMGRKTWESIPLQFRPLPGRLNVVLTRSGRLETKLSEDVVLCGSRASALELLASSRYCSAIENVFVIGGGQLLREALNAPDCVAIHITEIEDHVDCDTFIPSIDLSVFRPWYASPPMVENDYRHSFVTYVRVRDSQLEHPASGKTADFFCASNFRSFDFLPKLILERHEEFAYLNLIQEIISSGKHKIDRRGTDILSIFSRQMRFNLRKSFPLFTTRKELLWGEIVEELLWFVSGSAGAKVPPEMIGHTWGGREQLKREEDDSDAMFKFQHRQLSARIEGVCAEYKGRGFDELLMIIDKINKRLDNALVILSVCDPSDPKVEECPPGYTFAQCSFLWRKENFPVEYAGHLLMLVMAFHII</sequence>
<dbReference type="GO" id="GO:0008168">
    <property type="term" value="F:methyltransferase activity"/>
    <property type="evidence" value="ECO:0007669"/>
    <property type="project" value="UniProtKB-KW"/>
</dbReference>
<dbReference type="InterPro" id="IPR045097">
    <property type="entry name" value="Thymidate_synth/dCMP_Mease"/>
</dbReference>
<dbReference type="Gene3D" id="3.40.430.10">
    <property type="entry name" value="Dihydrofolate Reductase, subunit A"/>
    <property type="match status" value="1"/>
</dbReference>
<dbReference type="PROSITE" id="PS51330">
    <property type="entry name" value="DHFR_2"/>
    <property type="match status" value="1"/>
</dbReference>
<dbReference type="SUPFAM" id="SSF53597">
    <property type="entry name" value="Dihydrofolate reductase-like"/>
    <property type="match status" value="1"/>
</dbReference>
<dbReference type="InterPro" id="IPR001796">
    <property type="entry name" value="DHFR_dom"/>
</dbReference>
<keyword evidence="6" id="KW-0560">Oxidoreductase</keyword>
<dbReference type="Pfam" id="PF00303">
    <property type="entry name" value="Thymidylat_synt"/>
    <property type="match status" value="1"/>
</dbReference>
<evidence type="ECO:0000256" key="6">
    <source>
        <dbReference type="ARBA" id="ARBA00023002"/>
    </source>
</evidence>